<dbReference type="HOGENOM" id="CLU_017165_0_0_1"/>
<feature type="region of interest" description="Disordered" evidence="1">
    <location>
        <begin position="219"/>
        <end position="239"/>
    </location>
</feature>
<proteinExistence type="predicted"/>
<gene>
    <name evidence="2" type="ORF">CY34DRAFT_251081</name>
</gene>
<dbReference type="Pfam" id="PF10336">
    <property type="entry name" value="DUF2420"/>
    <property type="match status" value="1"/>
</dbReference>
<reference evidence="2 3" key="1">
    <citation type="submission" date="2014-04" db="EMBL/GenBank/DDBJ databases">
        <authorList>
            <consortium name="DOE Joint Genome Institute"/>
            <person name="Kuo A."/>
            <person name="Ruytinx J."/>
            <person name="Rineau F."/>
            <person name="Colpaert J."/>
            <person name="Kohler A."/>
            <person name="Nagy L.G."/>
            <person name="Floudas D."/>
            <person name="Copeland A."/>
            <person name="Barry K.W."/>
            <person name="Cichocki N."/>
            <person name="Veneault-Fourrey C."/>
            <person name="LaButti K."/>
            <person name="Lindquist E.A."/>
            <person name="Lipzen A."/>
            <person name="Lundell T."/>
            <person name="Morin E."/>
            <person name="Murat C."/>
            <person name="Sun H."/>
            <person name="Tunlid A."/>
            <person name="Henrissat B."/>
            <person name="Grigoriev I.V."/>
            <person name="Hibbett D.S."/>
            <person name="Martin F."/>
            <person name="Nordberg H.P."/>
            <person name="Cantor M.N."/>
            <person name="Hua S.X."/>
        </authorList>
    </citation>
    <scope>NUCLEOTIDE SEQUENCE [LARGE SCALE GENOMIC DNA]</scope>
    <source>
        <strain evidence="2 3">UH-Slu-Lm8-n1</strain>
    </source>
</reference>
<feature type="compositionally biased region" description="Acidic residues" evidence="1">
    <location>
        <begin position="776"/>
        <end position="799"/>
    </location>
</feature>
<feature type="region of interest" description="Disordered" evidence="1">
    <location>
        <begin position="253"/>
        <end position="288"/>
    </location>
</feature>
<keyword evidence="3" id="KW-1185">Reference proteome</keyword>
<feature type="compositionally biased region" description="Basic and acidic residues" evidence="1">
    <location>
        <begin position="706"/>
        <end position="718"/>
    </location>
</feature>
<feature type="compositionally biased region" description="Low complexity" evidence="1">
    <location>
        <begin position="804"/>
        <end position="817"/>
    </location>
</feature>
<reference evidence="3" key="2">
    <citation type="submission" date="2015-01" db="EMBL/GenBank/DDBJ databases">
        <title>Evolutionary Origins and Diversification of the Mycorrhizal Mutualists.</title>
        <authorList>
            <consortium name="DOE Joint Genome Institute"/>
            <consortium name="Mycorrhizal Genomics Consortium"/>
            <person name="Kohler A."/>
            <person name="Kuo A."/>
            <person name="Nagy L.G."/>
            <person name="Floudas D."/>
            <person name="Copeland A."/>
            <person name="Barry K.W."/>
            <person name="Cichocki N."/>
            <person name="Veneault-Fourrey C."/>
            <person name="LaButti K."/>
            <person name="Lindquist E.A."/>
            <person name="Lipzen A."/>
            <person name="Lundell T."/>
            <person name="Morin E."/>
            <person name="Murat C."/>
            <person name="Riley R."/>
            <person name="Ohm R."/>
            <person name="Sun H."/>
            <person name="Tunlid A."/>
            <person name="Henrissat B."/>
            <person name="Grigoriev I.V."/>
            <person name="Hibbett D.S."/>
            <person name="Martin F."/>
        </authorList>
    </citation>
    <scope>NUCLEOTIDE SEQUENCE [LARGE SCALE GENOMIC DNA]</scope>
    <source>
        <strain evidence="3">UH-Slu-Lm8-n1</strain>
    </source>
</reference>
<protein>
    <submittedName>
        <fullName evidence="2">Uncharacterized protein</fullName>
    </submittedName>
</protein>
<accession>A0A0D0AG61</accession>
<dbReference type="InParanoid" id="A0A0D0AG61"/>
<dbReference type="STRING" id="930992.A0A0D0AG61"/>
<evidence type="ECO:0000313" key="2">
    <source>
        <dbReference type="EMBL" id="KIK40751.1"/>
    </source>
</evidence>
<dbReference type="InterPro" id="IPR018822">
    <property type="entry name" value="UPF0646"/>
</dbReference>
<dbReference type="AlphaFoldDB" id="A0A0D0AG61"/>
<feature type="region of interest" description="Disordered" evidence="1">
    <location>
        <begin position="750"/>
        <end position="848"/>
    </location>
</feature>
<name>A0A0D0AG61_9AGAM</name>
<feature type="compositionally biased region" description="Polar residues" evidence="1">
    <location>
        <begin position="227"/>
        <end position="239"/>
    </location>
</feature>
<feature type="region of interest" description="Disordered" evidence="1">
    <location>
        <begin position="459"/>
        <end position="493"/>
    </location>
</feature>
<feature type="compositionally biased region" description="Basic and acidic residues" evidence="1">
    <location>
        <begin position="679"/>
        <end position="690"/>
    </location>
</feature>
<dbReference type="EMBL" id="KN835291">
    <property type="protein sequence ID" value="KIK40751.1"/>
    <property type="molecule type" value="Genomic_DNA"/>
</dbReference>
<sequence length="848" mass="93728">MSVSPFPELLDAPMHDFATEIDVPMNPAAAQEFFVELSMDHDGHHTTYNQEDVEVDMETYYDGNAEYEMADETEEFNESHYHHEPLDVEVYDVSGARSPQPIPDSHPSPSLIINPEISLLSSPAPFSDPFTPQLATISVEHDTSTTDRPVESNHPVAEEGEFSALKEKESLALTLEQLSESDPLHLTATADRTAAELNVPSVALAEPHGTEKHADALVSETTDRAESSVQPTKAEPTFQTQVEEHFETLYRSDVPSDDSAQPQGETHPEGLQEEADNANDPHEISDGVYIDPPPAVFLSIGSSEVPEYCLFNQPPVERGSRSPSAGASNQQAYALLLENRPTLYYEPLSCVFEALRQDEVISRIPDSLEGELVMDAYDLQLAVLEDNVYAQEISLHDLNVLHDGSDLTGPLRIHLRSAIPRFILRYRLLQEQISRLDLAAGADENVTAEGYLPAVQHDAAPEADHHEEEAQLDAGHHEAEDADHHEAEDRHEALLQDQKDPERAESAQEPNVPLDQLRGDDTLAKDVAFIPQAVADVVYHSVSGDIIQALEEEDNYEGKNVGTEYPEDGDGDHDTTGVHQTSEIDPAETVSNANVQFGGEEIEYQDYMQPGEYGDIYEDFPEEDSTHTEFGFDQTVGYDESRTEAVSSTVEESQAGLPESDLHEEDTTPVPPAQQIDSEPVRRSETKDSVSDDQGDPLASYESFEEEKSSHGTDKDLIIDQDTDQPESSAQFPTDESDFNLLAMLEREADFELDHSSSHTNADPPKEGGGQTFPVLEEEWDNWDDELDGDGEIDDEWLDPGDAVSNESSVTLSSNSSAKRRHDAVDPDEVEPETGTPHSSPEKRPRMC</sequence>
<evidence type="ECO:0000313" key="3">
    <source>
        <dbReference type="Proteomes" id="UP000054485"/>
    </source>
</evidence>
<dbReference type="OrthoDB" id="2507795at2759"/>
<feature type="region of interest" description="Disordered" evidence="1">
    <location>
        <begin position="636"/>
        <end position="738"/>
    </location>
</feature>
<organism evidence="2 3">
    <name type="scientific">Suillus luteus UH-Slu-Lm8-n1</name>
    <dbReference type="NCBI Taxonomy" id="930992"/>
    <lineage>
        <taxon>Eukaryota</taxon>
        <taxon>Fungi</taxon>
        <taxon>Dikarya</taxon>
        <taxon>Basidiomycota</taxon>
        <taxon>Agaricomycotina</taxon>
        <taxon>Agaricomycetes</taxon>
        <taxon>Agaricomycetidae</taxon>
        <taxon>Boletales</taxon>
        <taxon>Suillineae</taxon>
        <taxon>Suillaceae</taxon>
        <taxon>Suillus</taxon>
    </lineage>
</organism>
<evidence type="ECO:0000256" key="1">
    <source>
        <dbReference type="SAM" id="MobiDB-lite"/>
    </source>
</evidence>
<dbReference type="Proteomes" id="UP000054485">
    <property type="component" value="Unassembled WGS sequence"/>
</dbReference>